<dbReference type="EMBL" id="LHPH01000023">
    <property type="protein sequence ID" value="KPH59639.1"/>
    <property type="molecule type" value="Genomic_DNA"/>
</dbReference>
<dbReference type="STRING" id="187330.AMS58_16940"/>
<evidence type="ECO:0000313" key="2">
    <source>
        <dbReference type="EMBL" id="KPH59639.1"/>
    </source>
</evidence>
<dbReference type="Proteomes" id="UP000037848">
    <property type="component" value="Unassembled WGS sequence"/>
</dbReference>
<gene>
    <name evidence="2" type="ORF">ADS77_16780</name>
</gene>
<protein>
    <submittedName>
        <fullName evidence="2">Uncharacterized protein</fullName>
    </submittedName>
</protein>
<dbReference type="OrthoDB" id="6315258at2"/>
<feature type="transmembrane region" description="Helical" evidence="1">
    <location>
        <begin position="12"/>
        <end position="31"/>
    </location>
</feature>
<evidence type="ECO:0000313" key="3">
    <source>
        <dbReference type="Proteomes" id="UP000037848"/>
    </source>
</evidence>
<feature type="transmembrane region" description="Helical" evidence="1">
    <location>
        <begin position="43"/>
        <end position="61"/>
    </location>
</feature>
<comment type="caution">
    <text evidence="2">The sequence shown here is derived from an EMBL/GenBank/DDBJ whole genome shotgun (WGS) entry which is preliminary data.</text>
</comment>
<dbReference type="AlphaFoldDB" id="A0A0N0LX84"/>
<name>A0A0N0LX84_9GAMM</name>
<keyword evidence="1" id="KW-1133">Transmembrane helix</keyword>
<organism evidence="2 3">
    <name type="scientific">Pseudoalteromonas porphyrae</name>
    <dbReference type="NCBI Taxonomy" id="187330"/>
    <lineage>
        <taxon>Bacteria</taxon>
        <taxon>Pseudomonadati</taxon>
        <taxon>Pseudomonadota</taxon>
        <taxon>Gammaproteobacteria</taxon>
        <taxon>Alteromonadales</taxon>
        <taxon>Pseudoalteromonadaceae</taxon>
        <taxon>Pseudoalteromonas</taxon>
    </lineage>
</organism>
<keyword evidence="1" id="KW-0812">Transmembrane</keyword>
<sequence length="110" mass="12855">MITTHTLQPLLMAAFSCILLTPLASTLLLVFSRWKHLQFKIMLQRYLHASLIFMLILAWFIELYLPTRAANRIELLLTLCALAMQMALVVYAFLKVNKQKKQHHRAKNFL</sequence>
<proteinExistence type="predicted"/>
<dbReference type="RefSeq" id="WP_054206219.1">
    <property type="nucleotide sequence ID" value="NZ_LHPH01000023.1"/>
</dbReference>
<reference evidence="2 3" key="1">
    <citation type="submission" date="2015-08" db="EMBL/GenBank/DDBJ databases">
        <title>Draft Genome Sequence of Pseudoalteromonas porphyrae UCD-SED14.</title>
        <authorList>
            <person name="Coil D.A."/>
            <person name="Jospin G."/>
            <person name="Lee R.D."/>
            <person name="Eisen J.A."/>
        </authorList>
    </citation>
    <scope>NUCLEOTIDE SEQUENCE [LARGE SCALE GENOMIC DNA]</scope>
    <source>
        <strain evidence="2 3">UCD-SED14</strain>
    </source>
</reference>
<keyword evidence="3" id="KW-1185">Reference proteome</keyword>
<evidence type="ECO:0000256" key="1">
    <source>
        <dbReference type="SAM" id="Phobius"/>
    </source>
</evidence>
<accession>A0A0N0LX84</accession>
<feature type="transmembrane region" description="Helical" evidence="1">
    <location>
        <begin position="73"/>
        <end position="94"/>
    </location>
</feature>
<dbReference type="PATRIC" id="fig|187330.3.peg.2001"/>
<keyword evidence="1" id="KW-0472">Membrane</keyword>